<organism evidence="2 3">
    <name type="scientific">Vitrella brassicaformis (strain CCMP3155)</name>
    <dbReference type="NCBI Taxonomy" id="1169540"/>
    <lineage>
        <taxon>Eukaryota</taxon>
        <taxon>Sar</taxon>
        <taxon>Alveolata</taxon>
        <taxon>Colpodellida</taxon>
        <taxon>Vitrellaceae</taxon>
        <taxon>Vitrella</taxon>
    </lineage>
</organism>
<keyword evidence="3" id="KW-1185">Reference proteome</keyword>
<dbReference type="EMBL" id="CDMY01000219">
    <property type="protein sequence ID" value="CEL94432.1"/>
    <property type="molecule type" value="Genomic_DNA"/>
</dbReference>
<name>A0A0G4EGB5_VITBC</name>
<dbReference type="PhylomeDB" id="A0A0G4EGB5"/>
<dbReference type="VEuPathDB" id="CryptoDB:Vbra_2047"/>
<evidence type="ECO:0008006" key="4">
    <source>
        <dbReference type="Google" id="ProtNLM"/>
    </source>
</evidence>
<gene>
    <name evidence="2" type="ORF">Vbra_2047</name>
</gene>
<dbReference type="Proteomes" id="UP000041254">
    <property type="component" value="Unassembled WGS sequence"/>
</dbReference>
<evidence type="ECO:0000256" key="1">
    <source>
        <dbReference type="SAM" id="MobiDB-lite"/>
    </source>
</evidence>
<dbReference type="InParanoid" id="A0A0G4EGB5"/>
<feature type="region of interest" description="Disordered" evidence="1">
    <location>
        <begin position="41"/>
        <end position="82"/>
    </location>
</feature>
<accession>A0A0G4EGB5</accession>
<reference evidence="2 3" key="1">
    <citation type="submission" date="2014-11" db="EMBL/GenBank/DDBJ databases">
        <authorList>
            <person name="Zhu J."/>
            <person name="Qi W."/>
            <person name="Song R."/>
        </authorList>
    </citation>
    <scope>NUCLEOTIDE SEQUENCE [LARGE SCALE GENOMIC DNA]</scope>
</reference>
<feature type="compositionally biased region" description="Acidic residues" evidence="1">
    <location>
        <begin position="48"/>
        <end position="64"/>
    </location>
</feature>
<dbReference type="AlphaFoldDB" id="A0A0G4EGB5"/>
<protein>
    <recommendedName>
        <fullName evidence="4">Peptidase S74 domain-containing protein</fullName>
    </recommendedName>
</protein>
<sequence length="140" mass="15327">MAEWGEHNRSAAHDAFKQLQVRTDGDQRLLLVPNEVEKLFPSAVRSFDDDEGDKGDDEDEEGEGDSMAATSGDEAAEGQSDKKAIDLSQLLLTQMSFVQTMEKNMKAMSDEIRGLTEANKALLGRVARLERGPSEGLMAP</sequence>
<evidence type="ECO:0000313" key="3">
    <source>
        <dbReference type="Proteomes" id="UP000041254"/>
    </source>
</evidence>
<proteinExistence type="predicted"/>
<evidence type="ECO:0000313" key="2">
    <source>
        <dbReference type="EMBL" id="CEL94432.1"/>
    </source>
</evidence>